<organism evidence="4 5">
    <name type="scientific">Psychroserpens luteus</name>
    <dbReference type="NCBI Taxonomy" id="1434066"/>
    <lineage>
        <taxon>Bacteria</taxon>
        <taxon>Pseudomonadati</taxon>
        <taxon>Bacteroidota</taxon>
        <taxon>Flavobacteriia</taxon>
        <taxon>Flavobacteriales</taxon>
        <taxon>Flavobacteriaceae</taxon>
        <taxon>Psychroserpens</taxon>
    </lineage>
</organism>
<evidence type="ECO:0000256" key="2">
    <source>
        <dbReference type="SAM" id="MobiDB-lite"/>
    </source>
</evidence>
<dbReference type="EMBL" id="JBHUOS010000009">
    <property type="protein sequence ID" value="MFD2916385.1"/>
    <property type="molecule type" value="Genomic_DNA"/>
</dbReference>
<feature type="region of interest" description="Disordered" evidence="2">
    <location>
        <begin position="1"/>
        <end position="28"/>
    </location>
</feature>
<gene>
    <name evidence="4" type="ORF">ACFS29_12085</name>
</gene>
<feature type="compositionally biased region" description="Basic and acidic residues" evidence="2">
    <location>
        <begin position="1"/>
        <end position="13"/>
    </location>
</feature>
<name>A0ABW5ZVC6_9FLAO</name>
<evidence type="ECO:0000256" key="1">
    <source>
        <dbReference type="SAM" id="Coils"/>
    </source>
</evidence>
<keyword evidence="5" id="KW-1185">Reference proteome</keyword>
<evidence type="ECO:0000313" key="4">
    <source>
        <dbReference type="EMBL" id="MFD2916385.1"/>
    </source>
</evidence>
<feature type="transmembrane region" description="Helical" evidence="3">
    <location>
        <begin position="51"/>
        <end position="73"/>
    </location>
</feature>
<reference evidence="5" key="1">
    <citation type="journal article" date="2019" name="Int. J. Syst. Evol. Microbiol.">
        <title>The Global Catalogue of Microorganisms (GCM) 10K type strain sequencing project: providing services to taxonomists for standard genome sequencing and annotation.</title>
        <authorList>
            <consortium name="The Broad Institute Genomics Platform"/>
            <consortium name="The Broad Institute Genome Sequencing Center for Infectious Disease"/>
            <person name="Wu L."/>
            <person name="Ma J."/>
        </authorList>
    </citation>
    <scope>NUCLEOTIDE SEQUENCE [LARGE SCALE GENOMIC DNA]</scope>
    <source>
        <strain evidence="5">KCTC 32514</strain>
    </source>
</reference>
<protein>
    <submittedName>
        <fullName evidence="4">Uncharacterized protein</fullName>
    </submittedName>
</protein>
<evidence type="ECO:0000313" key="5">
    <source>
        <dbReference type="Proteomes" id="UP001597548"/>
    </source>
</evidence>
<accession>A0ABW5ZVC6</accession>
<keyword evidence="1" id="KW-0175">Coiled coil</keyword>
<dbReference type="RefSeq" id="WP_194508377.1">
    <property type="nucleotide sequence ID" value="NZ_JADILU010000004.1"/>
</dbReference>
<sequence>MKQDIRKLFKNSEAEPVEAPGKQLPDNHRQEFYDQLKASRPRRESKLNSNYLIKIAAIITLFGALTITLFTTLDNTTNQVVEESSMETQIETIEKEYLASIDVEWKHFINVANDENLVKRYRTKLDDLDNDYKEISKQFKTDTNNILVIESLVENLQTRLQLLKDIQEHIKVLNQKTEQYETINI</sequence>
<keyword evidence="3" id="KW-1133">Transmembrane helix</keyword>
<keyword evidence="3" id="KW-0472">Membrane</keyword>
<keyword evidence="3" id="KW-0812">Transmembrane</keyword>
<feature type="coiled-coil region" evidence="1">
    <location>
        <begin position="111"/>
        <end position="138"/>
    </location>
</feature>
<dbReference type="Proteomes" id="UP001597548">
    <property type="component" value="Unassembled WGS sequence"/>
</dbReference>
<evidence type="ECO:0000256" key="3">
    <source>
        <dbReference type="SAM" id="Phobius"/>
    </source>
</evidence>
<comment type="caution">
    <text evidence="4">The sequence shown here is derived from an EMBL/GenBank/DDBJ whole genome shotgun (WGS) entry which is preliminary data.</text>
</comment>
<proteinExistence type="predicted"/>